<dbReference type="Gene3D" id="3.10.180.10">
    <property type="entry name" value="2,3-Dihydroxybiphenyl 1,2-Dioxygenase, domain 1"/>
    <property type="match status" value="1"/>
</dbReference>
<reference evidence="2 3" key="1">
    <citation type="submission" date="2015-01" db="EMBL/GenBank/DDBJ databases">
        <title>Draft genome sequence of Leucobacter komagatae strain VKM ST2845.</title>
        <authorList>
            <person name="Karlyshev A.V."/>
            <person name="Kudryashova E.B."/>
        </authorList>
    </citation>
    <scope>NUCLEOTIDE SEQUENCE [LARGE SCALE GENOMIC DNA]</scope>
    <source>
        <strain evidence="2 3">VKM ST2845</strain>
    </source>
</reference>
<dbReference type="PANTHER" id="PTHR36437:SF2">
    <property type="entry name" value="GLYOXALASE_BLEOMYCIN RESISTANCE PROTEIN_DIOXYGENASE"/>
    <property type="match status" value="1"/>
</dbReference>
<comment type="caution">
    <text evidence="2">The sequence shown here is derived from an EMBL/GenBank/DDBJ whole genome shotgun (WGS) entry which is preliminary data.</text>
</comment>
<protein>
    <recommendedName>
        <fullName evidence="1">VOC domain-containing protein</fullName>
    </recommendedName>
</protein>
<dbReference type="InterPro" id="IPR037523">
    <property type="entry name" value="VOC_core"/>
</dbReference>
<dbReference type="RefSeq" id="WP_042543642.1">
    <property type="nucleotide sequence ID" value="NZ_JXSQ01000006.1"/>
</dbReference>
<name>A0A0D0IP63_9MICO</name>
<evidence type="ECO:0000313" key="2">
    <source>
        <dbReference type="EMBL" id="KIP52862.1"/>
    </source>
</evidence>
<proteinExistence type="predicted"/>
<dbReference type="SUPFAM" id="SSF54593">
    <property type="entry name" value="Glyoxalase/Bleomycin resistance protein/Dihydroxybiphenyl dioxygenase"/>
    <property type="match status" value="1"/>
</dbReference>
<dbReference type="PROSITE" id="PS51819">
    <property type="entry name" value="VOC"/>
    <property type="match status" value="1"/>
</dbReference>
<feature type="domain" description="VOC" evidence="1">
    <location>
        <begin position="4"/>
        <end position="122"/>
    </location>
</feature>
<dbReference type="Pfam" id="PF00903">
    <property type="entry name" value="Glyoxalase"/>
    <property type="match status" value="1"/>
</dbReference>
<dbReference type="PANTHER" id="PTHR36437">
    <property type="entry name" value="GLYOXALASE/BLEOMYCIN RESISTANCE PROTEIN/DIOXYGENASE"/>
    <property type="match status" value="1"/>
</dbReference>
<dbReference type="OrthoDB" id="9794917at2"/>
<dbReference type="InterPro" id="IPR029068">
    <property type="entry name" value="Glyas_Bleomycin-R_OHBP_Dase"/>
</dbReference>
<dbReference type="Proteomes" id="UP000032120">
    <property type="component" value="Unassembled WGS sequence"/>
</dbReference>
<gene>
    <name evidence="2" type="ORF">SD72_06615</name>
</gene>
<accession>A0A0D0IP63</accession>
<dbReference type="InterPro" id="IPR004360">
    <property type="entry name" value="Glyas_Fos-R_dOase_dom"/>
</dbReference>
<sequence>MITGAKTIRVGVADQSKAKDFWTDKLGAELVQDESYGENRWVEVRLPDGVVIVLEPRDGAAPEAPGGQPNTPVFLACDDLDATYRDLSSRGVEFVQEPVDLPFGRWSMFTDGQGNHFALEPRSEED</sequence>
<dbReference type="EMBL" id="JXSQ01000006">
    <property type="protein sequence ID" value="KIP52862.1"/>
    <property type="molecule type" value="Genomic_DNA"/>
</dbReference>
<evidence type="ECO:0000259" key="1">
    <source>
        <dbReference type="PROSITE" id="PS51819"/>
    </source>
</evidence>
<organism evidence="2 3">
    <name type="scientific">Leucobacter komagatae</name>
    <dbReference type="NCBI Taxonomy" id="55969"/>
    <lineage>
        <taxon>Bacteria</taxon>
        <taxon>Bacillati</taxon>
        <taxon>Actinomycetota</taxon>
        <taxon>Actinomycetes</taxon>
        <taxon>Micrococcales</taxon>
        <taxon>Microbacteriaceae</taxon>
        <taxon>Leucobacter</taxon>
    </lineage>
</organism>
<keyword evidence="3" id="KW-1185">Reference proteome</keyword>
<evidence type="ECO:0000313" key="3">
    <source>
        <dbReference type="Proteomes" id="UP000032120"/>
    </source>
</evidence>
<dbReference type="AlphaFoldDB" id="A0A0D0IP63"/>